<dbReference type="EnsemblMetazoa" id="AALFPA23_018180.R26703">
    <property type="protein sequence ID" value="AALFPA23_018180.P26703"/>
    <property type="gene ID" value="AALFPA23_018180"/>
</dbReference>
<keyword evidence="2" id="KW-0378">Hydrolase</keyword>
<evidence type="ECO:0000256" key="2">
    <source>
        <dbReference type="ARBA" id="ARBA00022801"/>
    </source>
</evidence>
<dbReference type="SMART" id="SM00020">
    <property type="entry name" value="Tryp_SPc"/>
    <property type="match status" value="1"/>
</dbReference>
<dbReference type="PROSITE" id="PS50240">
    <property type="entry name" value="TRYPSIN_DOM"/>
    <property type="match status" value="1"/>
</dbReference>
<feature type="signal peptide" evidence="6">
    <location>
        <begin position="1"/>
        <end position="18"/>
    </location>
</feature>
<name>A0ABM1ZGC5_AEDAL</name>
<dbReference type="InterPro" id="IPR050430">
    <property type="entry name" value="Peptidase_S1"/>
</dbReference>
<dbReference type="SUPFAM" id="SSF50494">
    <property type="entry name" value="Trypsin-like serine proteases"/>
    <property type="match status" value="1"/>
</dbReference>
<keyword evidence="3" id="KW-0720">Serine protease</keyword>
<dbReference type="InterPro" id="IPR001314">
    <property type="entry name" value="Peptidase_S1A"/>
</dbReference>
<evidence type="ECO:0000313" key="8">
    <source>
        <dbReference type="EnsemblMetazoa" id="AALFPA23_018180.P26703"/>
    </source>
</evidence>
<keyword evidence="4" id="KW-1015">Disulfide bond</keyword>
<protein>
    <recommendedName>
        <fullName evidence="7">Peptidase S1 domain-containing protein</fullName>
    </recommendedName>
</protein>
<feature type="domain" description="Peptidase S1" evidence="7">
    <location>
        <begin position="36"/>
        <end position="260"/>
    </location>
</feature>
<keyword evidence="1" id="KW-0645">Protease</keyword>
<dbReference type="InterPro" id="IPR009003">
    <property type="entry name" value="Peptidase_S1_PA"/>
</dbReference>
<reference evidence="9" key="1">
    <citation type="journal article" date="2015" name="Proc. Natl. Acad. Sci. U.S.A.">
        <title>Genome sequence of the Asian Tiger mosquito, Aedes albopictus, reveals insights into its biology, genetics, and evolution.</title>
        <authorList>
            <person name="Chen X.G."/>
            <person name="Jiang X."/>
            <person name="Gu J."/>
            <person name="Xu M."/>
            <person name="Wu Y."/>
            <person name="Deng Y."/>
            <person name="Zhang C."/>
            <person name="Bonizzoni M."/>
            <person name="Dermauw W."/>
            <person name="Vontas J."/>
            <person name="Armbruster P."/>
            <person name="Huang X."/>
            <person name="Yang Y."/>
            <person name="Zhang H."/>
            <person name="He W."/>
            <person name="Peng H."/>
            <person name="Liu Y."/>
            <person name="Wu K."/>
            <person name="Chen J."/>
            <person name="Lirakis M."/>
            <person name="Topalis P."/>
            <person name="Van Leeuwen T."/>
            <person name="Hall A.B."/>
            <person name="Jiang X."/>
            <person name="Thorpe C."/>
            <person name="Mueller R.L."/>
            <person name="Sun C."/>
            <person name="Waterhouse R.M."/>
            <person name="Yan G."/>
            <person name="Tu Z.J."/>
            <person name="Fang X."/>
            <person name="James A.A."/>
        </authorList>
    </citation>
    <scope>NUCLEOTIDE SEQUENCE [LARGE SCALE GENOMIC DNA]</scope>
    <source>
        <strain evidence="9">Foshan</strain>
    </source>
</reference>
<evidence type="ECO:0000256" key="3">
    <source>
        <dbReference type="ARBA" id="ARBA00022825"/>
    </source>
</evidence>
<dbReference type="CDD" id="cd00190">
    <property type="entry name" value="Tryp_SPc"/>
    <property type="match status" value="1"/>
</dbReference>
<dbReference type="PRINTS" id="PR00722">
    <property type="entry name" value="CHYMOTRYPSIN"/>
</dbReference>
<dbReference type="Gene3D" id="2.40.10.10">
    <property type="entry name" value="Trypsin-like serine proteases"/>
    <property type="match status" value="1"/>
</dbReference>
<dbReference type="Proteomes" id="UP000069940">
    <property type="component" value="Unassembled WGS sequence"/>
</dbReference>
<feature type="chain" id="PRO_5045035987" description="Peptidase S1 domain-containing protein" evidence="6">
    <location>
        <begin position="19"/>
        <end position="261"/>
    </location>
</feature>
<reference evidence="8" key="2">
    <citation type="submission" date="2025-05" db="UniProtKB">
        <authorList>
            <consortium name="EnsemblMetazoa"/>
        </authorList>
    </citation>
    <scope>IDENTIFICATION</scope>
    <source>
        <strain evidence="8">Foshan</strain>
    </source>
</reference>
<evidence type="ECO:0000256" key="1">
    <source>
        <dbReference type="ARBA" id="ARBA00022670"/>
    </source>
</evidence>
<dbReference type="InterPro" id="IPR001254">
    <property type="entry name" value="Trypsin_dom"/>
</dbReference>
<dbReference type="Pfam" id="PF00089">
    <property type="entry name" value="Trypsin"/>
    <property type="match status" value="1"/>
</dbReference>
<evidence type="ECO:0000256" key="6">
    <source>
        <dbReference type="SAM" id="SignalP"/>
    </source>
</evidence>
<evidence type="ECO:0000256" key="4">
    <source>
        <dbReference type="ARBA" id="ARBA00023157"/>
    </source>
</evidence>
<evidence type="ECO:0000313" key="9">
    <source>
        <dbReference type="Proteomes" id="UP000069940"/>
    </source>
</evidence>
<organism evidence="8 9">
    <name type="scientific">Aedes albopictus</name>
    <name type="common">Asian tiger mosquito</name>
    <name type="synonym">Stegomyia albopicta</name>
    <dbReference type="NCBI Taxonomy" id="7160"/>
    <lineage>
        <taxon>Eukaryota</taxon>
        <taxon>Metazoa</taxon>
        <taxon>Ecdysozoa</taxon>
        <taxon>Arthropoda</taxon>
        <taxon>Hexapoda</taxon>
        <taxon>Insecta</taxon>
        <taxon>Pterygota</taxon>
        <taxon>Neoptera</taxon>
        <taxon>Endopterygota</taxon>
        <taxon>Diptera</taxon>
        <taxon>Nematocera</taxon>
        <taxon>Culicoidea</taxon>
        <taxon>Culicidae</taxon>
        <taxon>Culicinae</taxon>
        <taxon>Aedini</taxon>
        <taxon>Aedes</taxon>
        <taxon>Stegomyia</taxon>
    </lineage>
</organism>
<dbReference type="PANTHER" id="PTHR24276">
    <property type="entry name" value="POLYSERASE-RELATED"/>
    <property type="match status" value="1"/>
</dbReference>
<dbReference type="RefSeq" id="XP_029718108.1">
    <property type="nucleotide sequence ID" value="XM_029862248.2"/>
</dbReference>
<comment type="similarity">
    <text evidence="5">Belongs to the peptidase S1 family. CLIP subfamily.</text>
</comment>
<keyword evidence="9" id="KW-1185">Reference proteome</keyword>
<keyword evidence="6" id="KW-0732">Signal</keyword>
<proteinExistence type="inferred from homology"/>
<dbReference type="PANTHER" id="PTHR24276:SF91">
    <property type="entry name" value="AT26814P-RELATED"/>
    <property type="match status" value="1"/>
</dbReference>
<accession>A0ABM1ZGC5</accession>
<evidence type="ECO:0000256" key="5">
    <source>
        <dbReference type="ARBA" id="ARBA00024195"/>
    </source>
</evidence>
<dbReference type="InterPro" id="IPR043504">
    <property type="entry name" value="Peptidase_S1_PA_chymotrypsin"/>
</dbReference>
<sequence length="261" mass="27935">MLRLSVTLLVACVALCSAASLKQGLTKPAQDRSGRIAGGTVAETAQFPFQVALLTADGLHYCGGSILNQRWVVTAGACAVGKTTADIVVFAGSNRLSEGGRRHRVDRVVLHPNFDVELYHNDVAVLRVVEPFIFSDEVQPIAMRAEYAESGLNVTVSGFGRESISNVGDDRLRFVEAQVMPQDECLAAFDENYTPRLEDNTVCTQSAEGEGICLGDAGGPLVHDGHLIGVVSWGIPCGMGMPDVYARVSAHRGWILVHTLV</sequence>
<evidence type="ECO:0000259" key="7">
    <source>
        <dbReference type="PROSITE" id="PS50240"/>
    </source>
</evidence>
<dbReference type="GeneID" id="115260908"/>